<reference evidence="1 2" key="1">
    <citation type="journal article" date="2022" name="bioRxiv">
        <title>The genome of the oomycete Peronosclerospora sorghi, a cosmopolitan pathogen of maize and sorghum, is inflated with dispersed pseudogenes.</title>
        <authorList>
            <person name="Fletcher K."/>
            <person name="Martin F."/>
            <person name="Isakeit T."/>
            <person name="Cavanaugh K."/>
            <person name="Magill C."/>
            <person name="Michelmore R."/>
        </authorList>
    </citation>
    <scope>NUCLEOTIDE SEQUENCE [LARGE SCALE GENOMIC DNA]</scope>
    <source>
        <strain evidence="1">P6</strain>
    </source>
</reference>
<protein>
    <submittedName>
        <fullName evidence="1">Uncharacterized protein</fullName>
    </submittedName>
</protein>
<organism evidence="1 2">
    <name type="scientific">Peronosclerospora sorghi</name>
    <dbReference type="NCBI Taxonomy" id="230839"/>
    <lineage>
        <taxon>Eukaryota</taxon>
        <taxon>Sar</taxon>
        <taxon>Stramenopiles</taxon>
        <taxon>Oomycota</taxon>
        <taxon>Peronosporomycetes</taxon>
        <taxon>Peronosporales</taxon>
        <taxon>Peronosporaceae</taxon>
        <taxon>Peronosclerospora</taxon>
    </lineage>
</organism>
<evidence type="ECO:0000313" key="1">
    <source>
        <dbReference type="EMBL" id="KAI9910019.1"/>
    </source>
</evidence>
<keyword evidence="2" id="KW-1185">Reference proteome</keyword>
<gene>
    <name evidence="1" type="ORF">PsorP6_010604</name>
</gene>
<evidence type="ECO:0000313" key="2">
    <source>
        <dbReference type="Proteomes" id="UP001163321"/>
    </source>
</evidence>
<name>A0ACC0VU58_9STRA</name>
<proteinExistence type="predicted"/>
<accession>A0ACC0VU58</accession>
<dbReference type="Proteomes" id="UP001163321">
    <property type="component" value="Chromosome 6"/>
</dbReference>
<dbReference type="EMBL" id="CM047585">
    <property type="protein sequence ID" value="KAI9910019.1"/>
    <property type="molecule type" value="Genomic_DNA"/>
</dbReference>
<comment type="caution">
    <text evidence="1">The sequence shown here is derived from an EMBL/GenBank/DDBJ whole genome shotgun (WGS) entry which is preliminary data.</text>
</comment>
<sequence>MIRVAGTLPFHNLDAGVKGTAAISIPLSIRYPSIFSVKLSLDSNFVLSGSDDTNIRIWKAEASKKLSKVAPPERRGMEYNELPKERYQHLREINRISMYVAPPERRGMEYNELPKERYQHLREINRISMHRHVPKAIKKALQTKREVSARDQKKMANRRAHAKEGALPHTNIREKVVLKEME</sequence>